<dbReference type="InterPro" id="IPR003594">
    <property type="entry name" value="HATPase_dom"/>
</dbReference>
<dbReference type="InterPro" id="IPR051462">
    <property type="entry name" value="CBS_domain-containing"/>
</dbReference>
<dbReference type="Proteomes" id="UP000052008">
    <property type="component" value="Unassembled WGS sequence"/>
</dbReference>
<dbReference type="InterPro" id="IPR046342">
    <property type="entry name" value="CBS_dom_sf"/>
</dbReference>
<sequence>MKVQEVMRRKVITVGPTTQMSELREILRVNRISGAPVVEGDALVGIISLEDFIKWLANREDDCPIGAKMTRDVKTLYADEPLVTAVNKLEQLGYGRFPVIDRETNELVGIITAGLVIEGLLRKLEIDYSEEEIHRYRASHIFEDILADRTKLLFEYDVVGQDFERAGESASGLKTTLRRLGIDPRIVRRVAIATYEAEMNVVVYTPGGKISCEIDPEKIVVDVRDSGPGIPDVEKAMQPGYSTAPEWVRELGFGAGMGLNNIQKCADEMVLTSDVGSGTHLKVCIFTEQGRGS</sequence>
<accession>A0A0S7WU43</accession>
<dbReference type="Pfam" id="PF13581">
    <property type="entry name" value="HATPase_c_2"/>
    <property type="match status" value="1"/>
</dbReference>
<dbReference type="InterPro" id="IPR000644">
    <property type="entry name" value="CBS_dom"/>
</dbReference>
<evidence type="ECO:0000259" key="3">
    <source>
        <dbReference type="PROSITE" id="PS51371"/>
    </source>
</evidence>
<gene>
    <name evidence="4" type="ORF">AMJ39_03535</name>
</gene>
<dbReference type="SUPFAM" id="SSF55874">
    <property type="entry name" value="ATPase domain of HSP90 chaperone/DNA topoisomerase II/histidine kinase"/>
    <property type="match status" value="1"/>
</dbReference>
<comment type="caution">
    <text evidence="4">The sequence shown here is derived from an EMBL/GenBank/DDBJ whole genome shotgun (WGS) entry which is preliminary data.</text>
</comment>
<dbReference type="SMART" id="SM00116">
    <property type="entry name" value="CBS"/>
    <property type="match status" value="2"/>
</dbReference>
<dbReference type="EMBL" id="LIZS01000014">
    <property type="protein sequence ID" value="KPJ53725.1"/>
    <property type="molecule type" value="Genomic_DNA"/>
</dbReference>
<dbReference type="Gene3D" id="3.10.580.10">
    <property type="entry name" value="CBS-domain"/>
    <property type="match status" value="1"/>
</dbReference>
<dbReference type="InterPro" id="IPR036890">
    <property type="entry name" value="HATPase_C_sf"/>
</dbReference>
<reference evidence="4 5" key="1">
    <citation type="journal article" date="2015" name="Microbiome">
        <title>Genomic resolution of linkages in carbon, nitrogen, and sulfur cycling among widespread estuary sediment bacteria.</title>
        <authorList>
            <person name="Baker B.J."/>
            <person name="Lazar C.S."/>
            <person name="Teske A.P."/>
            <person name="Dick G.J."/>
        </authorList>
    </citation>
    <scope>NUCLEOTIDE SEQUENCE [LARGE SCALE GENOMIC DNA]</scope>
    <source>
        <strain evidence="4">DG_24</strain>
    </source>
</reference>
<proteinExistence type="predicted"/>
<feature type="domain" description="CBS" evidence="3">
    <location>
        <begin position="7"/>
        <end position="63"/>
    </location>
</feature>
<dbReference type="AlphaFoldDB" id="A0A0S7WU43"/>
<name>A0A0S7WU43_UNCT6</name>
<dbReference type="PANTHER" id="PTHR48108">
    <property type="entry name" value="CBS DOMAIN-CONTAINING PROTEIN CBSX2, CHLOROPLASTIC"/>
    <property type="match status" value="1"/>
</dbReference>
<dbReference type="STRING" id="1703770.AMJ39_03535"/>
<evidence type="ECO:0000256" key="2">
    <source>
        <dbReference type="PROSITE-ProRule" id="PRU00703"/>
    </source>
</evidence>
<organism evidence="4 5">
    <name type="scientific">candidate division TA06 bacterium DG_24</name>
    <dbReference type="NCBI Taxonomy" id="1703770"/>
    <lineage>
        <taxon>Bacteria</taxon>
        <taxon>Bacteria division TA06</taxon>
    </lineage>
</organism>
<keyword evidence="1" id="KW-0677">Repeat</keyword>
<evidence type="ECO:0000313" key="5">
    <source>
        <dbReference type="Proteomes" id="UP000052008"/>
    </source>
</evidence>
<dbReference type="SUPFAM" id="SSF54631">
    <property type="entry name" value="CBS-domain pair"/>
    <property type="match status" value="1"/>
</dbReference>
<evidence type="ECO:0000313" key="4">
    <source>
        <dbReference type="EMBL" id="KPJ53725.1"/>
    </source>
</evidence>
<feature type="domain" description="CBS" evidence="3">
    <location>
        <begin position="69"/>
        <end position="126"/>
    </location>
</feature>
<protein>
    <recommendedName>
        <fullName evidence="3">CBS domain-containing protein</fullName>
    </recommendedName>
</protein>
<dbReference type="PROSITE" id="PS51371">
    <property type="entry name" value="CBS"/>
    <property type="match status" value="2"/>
</dbReference>
<evidence type="ECO:0000256" key="1">
    <source>
        <dbReference type="ARBA" id="ARBA00022737"/>
    </source>
</evidence>
<dbReference type="Pfam" id="PF00571">
    <property type="entry name" value="CBS"/>
    <property type="match status" value="2"/>
</dbReference>
<keyword evidence="2" id="KW-0129">CBS domain</keyword>
<dbReference type="Gene3D" id="3.30.565.10">
    <property type="entry name" value="Histidine kinase-like ATPase, C-terminal domain"/>
    <property type="match status" value="1"/>
</dbReference>
<dbReference type="PANTHER" id="PTHR48108:SF6">
    <property type="entry name" value="CBS DOMAIN-CONTAINING PROTEIN CBSX1, CHLOROPLASTIC"/>
    <property type="match status" value="1"/>
</dbReference>